<dbReference type="AlphaFoldDB" id="A0A1Q9AF11"/>
<evidence type="ECO:0000313" key="5">
    <source>
        <dbReference type="Proteomes" id="UP000192652"/>
    </source>
</evidence>
<accession>A0A1Q9AF11</accession>
<protein>
    <submittedName>
        <fullName evidence="2">Uncharacterized protein</fullName>
    </submittedName>
</protein>
<evidence type="ECO:0000313" key="4">
    <source>
        <dbReference type="Proteomes" id="UP000186143"/>
    </source>
</evidence>
<dbReference type="EMBL" id="MKIO01000039">
    <property type="protein sequence ID" value="OLP53549.1"/>
    <property type="molecule type" value="Genomic_DNA"/>
</dbReference>
<evidence type="ECO:0000256" key="1">
    <source>
        <dbReference type="SAM" id="MobiDB-lite"/>
    </source>
</evidence>
<dbReference type="Proteomes" id="UP000192652">
    <property type="component" value="Unassembled WGS sequence"/>
</dbReference>
<feature type="region of interest" description="Disordered" evidence="1">
    <location>
        <begin position="37"/>
        <end position="76"/>
    </location>
</feature>
<proteinExistence type="predicted"/>
<sequence>MTSLPQDLEEALGLFMAQQGLSRDEALSALLRAGLASHRQAEPVASPPPADDQADPSQPDPERVQYPGYFKGEGRL</sequence>
<comment type="caution">
    <text evidence="2">The sequence shown here is derived from an EMBL/GenBank/DDBJ whole genome shotgun (WGS) entry which is preliminary data.</text>
</comment>
<organism evidence="2 4">
    <name type="scientific">Xaviernesmea rhizosphaerae</name>
    <dbReference type="NCBI Taxonomy" id="1672749"/>
    <lineage>
        <taxon>Bacteria</taxon>
        <taxon>Pseudomonadati</taxon>
        <taxon>Pseudomonadota</taxon>
        <taxon>Alphaproteobacteria</taxon>
        <taxon>Hyphomicrobiales</taxon>
        <taxon>Rhizobiaceae</taxon>
        <taxon>Rhizobium/Agrobacterium group</taxon>
        <taxon>Xaviernesmea</taxon>
    </lineage>
</organism>
<dbReference type="Proteomes" id="UP000186143">
    <property type="component" value="Unassembled WGS sequence"/>
</dbReference>
<reference evidence="3 5" key="3">
    <citation type="journal article" date="2017" name="Antonie Van Leeuwenhoek">
        <title>Rhizobium rhizosphaerae sp. nov., a novel species isolated from rice rhizosphere.</title>
        <authorList>
            <person name="Zhao J.J."/>
            <person name="Zhang J."/>
            <person name="Zhang R.J."/>
            <person name="Zhang C.W."/>
            <person name="Yin H.Q."/>
            <person name="Zhang X.X."/>
        </authorList>
    </citation>
    <scope>NUCLEOTIDE SEQUENCE [LARGE SCALE GENOMIC DNA]</scope>
    <source>
        <strain evidence="3 5">RD15</strain>
    </source>
</reference>
<dbReference type="EMBL" id="MSPX01000008">
    <property type="protein sequence ID" value="OQP86270.1"/>
    <property type="molecule type" value="Genomic_DNA"/>
</dbReference>
<reference evidence="2 4" key="1">
    <citation type="submission" date="2016-09" db="EMBL/GenBank/DDBJ databases">
        <title>Rhizobium sp. nov., a novel species isolated from the rice rhizosphere.</title>
        <authorList>
            <person name="Zhao J."/>
            <person name="Zhang X."/>
        </authorList>
    </citation>
    <scope>NUCLEOTIDE SEQUENCE [LARGE SCALE GENOMIC DNA]</scope>
    <source>
        <strain evidence="2 4">MH17</strain>
    </source>
</reference>
<name>A0A1Q9AF11_9HYPH</name>
<keyword evidence="5" id="KW-1185">Reference proteome</keyword>
<evidence type="ECO:0000313" key="3">
    <source>
        <dbReference type="EMBL" id="OQP86270.1"/>
    </source>
</evidence>
<reference evidence="3" key="2">
    <citation type="submission" date="2016-12" db="EMBL/GenBank/DDBJ databases">
        <authorList>
            <person name="Zhang X."/>
            <person name="Zhao J."/>
        </authorList>
    </citation>
    <scope>NUCLEOTIDE SEQUENCE</scope>
    <source>
        <strain evidence="3">RD15</strain>
    </source>
</reference>
<gene>
    <name evidence="2" type="ORF">BJF92_05130</name>
    <name evidence="3" type="ORF">BTR14_11280</name>
</gene>
<dbReference type="RefSeq" id="WP_075636202.1">
    <property type="nucleotide sequence ID" value="NZ_MKIO01000039.1"/>
</dbReference>
<evidence type="ECO:0000313" key="2">
    <source>
        <dbReference type="EMBL" id="OLP53549.1"/>
    </source>
</evidence>